<gene>
    <name evidence="1" type="ORF">GJR95_05870</name>
</gene>
<evidence type="ECO:0008006" key="3">
    <source>
        <dbReference type="Google" id="ProtNLM"/>
    </source>
</evidence>
<evidence type="ECO:0000313" key="1">
    <source>
        <dbReference type="EMBL" id="QHV94572.1"/>
    </source>
</evidence>
<name>A0A6P1VR32_9BACT</name>
<dbReference type="RefSeq" id="WP_162384991.1">
    <property type="nucleotide sequence ID" value="NZ_CP045997.1"/>
</dbReference>
<dbReference type="EMBL" id="CP045997">
    <property type="protein sequence ID" value="QHV94572.1"/>
    <property type="molecule type" value="Genomic_DNA"/>
</dbReference>
<dbReference type="AlphaFoldDB" id="A0A6P1VR32"/>
<sequence>MSPPFIGNQPVAWLSGQGESTWVYYANGQQELVSIPLLVLLERMPTLLRIHKQAAINPRFLASAQLINFRRATVLIRYAGTERTFGVGHRWLADVKLVLRRHRWGAGDGLSDGVD</sequence>
<organism evidence="1 2">
    <name type="scientific">Spirosoma endbachense</name>
    <dbReference type="NCBI Taxonomy" id="2666025"/>
    <lineage>
        <taxon>Bacteria</taxon>
        <taxon>Pseudomonadati</taxon>
        <taxon>Bacteroidota</taxon>
        <taxon>Cytophagia</taxon>
        <taxon>Cytophagales</taxon>
        <taxon>Cytophagaceae</taxon>
        <taxon>Spirosoma</taxon>
    </lineage>
</organism>
<keyword evidence="2" id="KW-1185">Reference proteome</keyword>
<dbReference type="KEGG" id="senf:GJR95_05870"/>
<evidence type="ECO:0000313" key="2">
    <source>
        <dbReference type="Proteomes" id="UP000464577"/>
    </source>
</evidence>
<reference evidence="1 2" key="1">
    <citation type="submission" date="2019-11" db="EMBL/GenBank/DDBJ databases">
        <title>Spirosoma endbachense sp. nov., isolated from a natural salt meadow.</title>
        <authorList>
            <person name="Rojas J."/>
            <person name="Ambika Manirajan B."/>
            <person name="Ratering S."/>
            <person name="Suarez C."/>
            <person name="Geissler-Plaum R."/>
            <person name="Schnell S."/>
        </authorList>
    </citation>
    <scope>NUCLEOTIDE SEQUENCE [LARGE SCALE GENOMIC DNA]</scope>
    <source>
        <strain evidence="1 2">I-24</strain>
    </source>
</reference>
<proteinExistence type="predicted"/>
<dbReference type="Proteomes" id="UP000464577">
    <property type="component" value="Chromosome"/>
</dbReference>
<accession>A0A6P1VR32</accession>
<protein>
    <recommendedName>
        <fullName evidence="3">HTH LytTR-type domain-containing protein</fullName>
    </recommendedName>
</protein>